<evidence type="ECO:0000313" key="3">
    <source>
        <dbReference type="Proteomes" id="UP000250235"/>
    </source>
</evidence>
<organism evidence="2 3">
    <name type="scientific">Dorcoceras hygrometricum</name>
    <dbReference type="NCBI Taxonomy" id="472368"/>
    <lineage>
        <taxon>Eukaryota</taxon>
        <taxon>Viridiplantae</taxon>
        <taxon>Streptophyta</taxon>
        <taxon>Embryophyta</taxon>
        <taxon>Tracheophyta</taxon>
        <taxon>Spermatophyta</taxon>
        <taxon>Magnoliopsida</taxon>
        <taxon>eudicotyledons</taxon>
        <taxon>Gunneridae</taxon>
        <taxon>Pentapetalae</taxon>
        <taxon>asterids</taxon>
        <taxon>lamiids</taxon>
        <taxon>Lamiales</taxon>
        <taxon>Gesneriaceae</taxon>
        <taxon>Didymocarpoideae</taxon>
        <taxon>Trichosporeae</taxon>
        <taxon>Loxocarpinae</taxon>
        <taxon>Dorcoceras</taxon>
    </lineage>
</organism>
<name>A0A2Z7CAF9_9LAMI</name>
<proteinExistence type="predicted"/>
<accession>A0A2Z7CAF9</accession>
<reference evidence="2 3" key="1">
    <citation type="journal article" date="2015" name="Proc. Natl. Acad. Sci. U.S.A.">
        <title>The resurrection genome of Boea hygrometrica: A blueprint for survival of dehydration.</title>
        <authorList>
            <person name="Xiao L."/>
            <person name="Yang G."/>
            <person name="Zhang L."/>
            <person name="Yang X."/>
            <person name="Zhao S."/>
            <person name="Ji Z."/>
            <person name="Zhou Q."/>
            <person name="Hu M."/>
            <person name="Wang Y."/>
            <person name="Chen M."/>
            <person name="Xu Y."/>
            <person name="Jin H."/>
            <person name="Xiao X."/>
            <person name="Hu G."/>
            <person name="Bao F."/>
            <person name="Hu Y."/>
            <person name="Wan P."/>
            <person name="Li L."/>
            <person name="Deng X."/>
            <person name="Kuang T."/>
            <person name="Xiang C."/>
            <person name="Zhu J.K."/>
            <person name="Oliver M.J."/>
            <person name="He Y."/>
        </authorList>
    </citation>
    <scope>NUCLEOTIDE SEQUENCE [LARGE SCALE GENOMIC DNA]</scope>
    <source>
        <strain evidence="3">cv. XS01</strain>
    </source>
</reference>
<evidence type="ECO:0000313" key="2">
    <source>
        <dbReference type="EMBL" id="KZV43972.1"/>
    </source>
</evidence>
<dbReference type="EMBL" id="KQ997561">
    <property type="protein sequence ID" value="KZV43972.1"/>
    <property type="molecule type" value="Genomic_DNA"/>
</dbReference>
<sequence>MKSQQWISSFGPGPDGPPPPSLSITPPPPAAAANFAGKRSGLVFEEYSFVPISSALLVQPDEGVSDLVVDRIGVNYRNIPRRAVFLKHRLEPGTSAREVVLALRLNYLATSIGAVCGKTLKKEDKTPPKRIRAPGIEDTSKVEGIFQDRKNRGDPFSNLTTAQIARRVATTVEQLLDTFGGAYPNLSSWVAHLPTYGASTSATLDLEYLTRDRISLEPLFARPRRNLRPRLWLAYGKVKPRLVVILFPKILCFRKNYVVVQVNSICSGKGLTCIYRSIYHLDRFGNMLTLLVVASISTTSEIYYVLPKGLLYPSAREIILCSSRNPHLVGLRKPSPGAVKARAPTS</sequence>
<feature type="region of interest" description="Disordered" evidence="1">
    <location>
        <begin position="1"/>
        <end position="27"/>
    </location>
</feature>
<protein>
    <submittedName>
        <fullName evidence="2">Uncharacterized protein</fullName>
    </submittedName>
</protein>
<feature type="compositionally biased region" description="Pro residues" evidence="1">
    <location>
        <begin position="14"/>
        <end position="27"/>
    </location>
</feature>
<dbReference type="Proteomes" id="UP000250235">
    <property type="component" value="Unassembled WGS sequence"/>
</dbReference>
<dbReference type="AlphaFoldDB" id="A0A2Z7CAF9"/>
<gene>
    <name evidence="2" type="ORF">F511_33485</name>
</gene>
<evidence type="ECO:0000256" key="1">
    <source>
        <dbReference type="SAM" id="MobiDB-lite"/>
    </source>
</evidence>
<keyword evidence="3" id="KW-1185">Reference proteome</keyword>